<dbReference type="PROSITE" id="PS51257">
    <property type="entry name" value="PROKAR_LIPOPROTEIN"/>
    <property type="match status" value="1"/>
</dbReference>
<dbReference type="SUPFAM" id="SSF52833">
    <property type="entry name" value="Thioredoxin-like"/>
    <property type="match status" value="1"/>
</dbReference>
<comment type="caution">
    <text evidence="1">The sequence shown here is derived from an EMBL/GenBank/DDBJ whole genome shotgun (WGS) entry which is preliminary data.</text>
</comment>
<evidence type="ECO:0008006" key="3">
    <source>
        <dbReference type="Google" id="ProtNLM"/>
    </source>
</evidence>
<sequence length="130" mass="14750">MIRGAVIFFTLSFFILSSCQENQSITHIQFPDDSRTLVFFTDESNLQDESTYYDAIIDLKNSFPDEVANLKVVHSENEKLLYKQFNVKATPSLIVVHDNEVVTQIEGSKPKKDIIISIEQALNQAGNSTY</sequence>
<dbReference type="InterPro" id="IPR036249">
    <property type="entry name" value="Thioredoxin-like_sf"/>
</dbReference>
<reference evidence="1 2" key="1">
    <citation type="submission" date="2019-08" db="EMBL/GenBank/DDBJ databases">
        <title>Bacillus genomes from the desert of Cuatro Cienegas, Coahuila.</title>
        <authorList>
            <person name="Olmedo-Alvarez G."/>
        </authorList>
    </citation>
    <scope>NUCLEOTIDE SEQUENCE [LARGE SCALE GENOMIC DNA]</scope>
    <source>
        <strain evidence="1 2">CH88_3T</strain>
    </source>
</reference>
<dbReference type="Gene3D" id="3.40.30.10">
    <property type="entry name" value="Glutaredoxin"/>
    <property type="match status" value="1"/>
</dbReference>
<evidence type="ECO:0000313" key="2">
    <source>
        <dbReference type="Proteomes" id="UP000323393"/>
    </source>
</evidence>
<organism evidence="1 2">
    <name type="scientific">Sutcliffiella horikoshii</name>
    <dbReference type="NCBI Taxonomy" id="79883"/>
    <lineage>
        <taxon>Bacteria</taxon>
        <taxon>Bacillati</taxon>
        <taxon>Bacillota</taxon>
        <taxon>Bacilli</taxon>
        <taxon>Bacillales</taxon>
        <taxon>Bacillaceae</taxon>
        <taxon>Sutcliffiella</taxon>
    </lineage>
</organism>
<protein>
    <recommendedName>
        <fullName evidence="3">Small peptidoglycan-associated lipoprotein</fullName>
    </recommendedName>
</protein>
<dbReference type="AlphaFoldDB" id="A0AA94WXS5"/>
<proteinExistence type="predicted"/>
<dbReference type="RefSeq" id="WP_010192770.1">
    <property type="nucleotide sequence ID" value="NZ_JBNIKO010000002.1"/>
</dbReference>
<dbReference type="InterPro" id="IPR010893">
    <property type="entry name" value="NiFe-hyd_mat_HyaE"/>
</dbReference>
<accession>A0AA94WXS5</accession>
<dbReference type="EMBL" id="VTEU01000001">
    <property type="protein sequence ID" value="TYS61441.1"/>
    <property type="molecule type" value="Genomic_DNA"/>
</dbReference>
<evidence type="ECO:0000313" key="1">
    <source>
        <dbReference type="EMBL" id="TYS61441.1"/>
    </source>
</evidence>
<name>A0AA94WXS5_9BACI</name>
<dbReference type="Proteomes" id="UP000323393">
    <property type="component" value="Unassembled WGS sequence"/>
</dbReference>
<gene>
    <name evidence="1" type="ORF">FZC74_03950</name>
</gene>
<dbReference type="Pfam" id="PF07449">
    <property type="entry name" value="HyaE"/>
    <property type="match status" value="1"/>
</dbReference>